<dbReference type="SUPFAM" id="SSF52540">
    <property type="entry name" value="P-loop containing nucleoside triphosphate hydrolases"/>
    <property type="match status" value="1"/>
</dbReference>
<dbReference type="EMBL" id="JADBEF010000001">
    <property type="protein sequence ID" value="MBE1564190.1"/>
    <property type="molecule type" value="Genomic_DNA"/>
</dbReference>
<evidence type="ECO:0000256" key="5">
    <source>
        <dbReference type="ARBA" id="ARBA00022737"/>
    </source>
</evidence>
<keyword evidence="7" id="KW-0175">Coiled coil</keyword>
<dbReference type="Gene3D" id="3.40.50.300">
    <property type="entry name" value="P-loop containing nucleotide triphosphate hydrolases"/>
    <property type="match status" value="1"/>
</dbReference>
<keyword evidence="6" id="KW-0802">TPR repeat</keyword>
<sequence>MTQQGERLTASNRAVAAGRDITGPVTTGDGSPIDARTARLEPGSLLAPGQVDVAAPIRFLQEPRAAEFVGREDALTALEQMLAGDGEQVVIRQLVRGMGGVGKSELVRHYAHAHQAGYPVAYWITADTVENIEKGFAALAAEIHPPIALVGDVREASQWALGWLRAHPGWLVVLDNVDDPAAVRPWLDHLAAGHVLITTRRDVHWPGTRVVSLDVLDERSSVELITKVGGCERPQDHADVAAIAAELGHLPLALEQAAAYIRQSHKSPGRYLARLRRHPARMYATSTAGGSAEQTMARLWDTHLEAVRERADLKAEHLLRTLACYAPDNVPRTLLIGDADDLDLDDALELLASYSMITREGEEQETVSMHRLFQSVIYNGLDYHDPRSHAARESALARLSQALPADPHSNVAGWPLWRDLLPHVNALVLRYRQGSEPEELGRVLNQAALFSSTQGRHQHARDFSSRALAIAEAALGPDHPDVATCLGNLASSLRDLGRASEAVPLFQRALAITEAALGPGHPDVAIRLGNLAVSFRDLGRVGEAVPLFERALAITEAALGPGHPYAAIWLGNLAASFTALGRAGEAVPLERRALAVTEAALGPDHPTVATLLGNLASSLHALGRAGGAVPLSERALAITEAALGPDHPDVAIRLGNLAASLRDLGRVGEAARLEERALAIAEAALGPDHPDVATCLGNLAVSLRVLGRAGEAVELERRALAISEAALGPDHPDMALRVGNLAVSLSDLGRTGEAVELERRALAIIEAALGPDHPTVAIRLGNLAVSLRVLGRAGEAVALFERALAITEAALGPDHPQAKTLRQSISHTLDGMCGCGSGKRFKHCHGRR</sequence>
<dbReference type="Pfam" id="PF25000">
    <property type="entry name" value="DUF7779"/>
    <property type="match status" value="1"/>
</dbReference>
<dbReference type="SMART" id="SM00028">
    <property type="entry name" value="TPR"/>
    <property type="match status" value="8"/>
</dbReference>
<gene>
    <name evidence="12" type="ORF">H4W81_006969</name>
</gene>
<evidence type="ECO:0000313" key="13">
    <source>
        <dbReference type="Proteomes" id="UP000661607"/>
    </source>
</evidence>
<dbReference type="InterPro" id="IPR056681">
    <property type="entry name" value="DUF7779"/>
</dbReference>
<dbReference type="RefSeq" id="WP_192778614.1">
    <property type="nucleotide sequence ID" value="NZ_BAAASY010000008.1"/>
</dbReference>
<reference evidence="12 13" key="1">
    <citation type="submission" date="2020-10" db="EMBL/GenBank/DDBJ databases">
        <title>Sequencing the genomes of 1000 actinobacteria strains.</title>
        <authorList>
            <person name="Klenk H.-P."/>
        </authorList>
    </citation>
    <scope>NUCLEOTIDE SEQUENCE [LARGE SCALE GENOMIC DNA]</scope>
    <source>
        <strain evidence="12 13">DSM 43748</strain>
    </source>
</reference>
<evidence type="ECO:0000259" key="11">
    <source>
        <dbReference type="Pfam" id="PF25000"/>
    </source>
</evidence>
<name>A0ABR9KQ88_9ACTN</name>
<evidence type="ECO:0000256" key="6">
    <source>
        <dbReference type="ARBA" id="ARBA00022803"/>
    </source>
</evidence>
<dbReference type="SUPFAM" id="SSF48452">
    <property type="entry name" value="TPR-like"/>
    <property type="match status" value="3"/>
</dbReference>
<evidence type="ECO:0000256" key="1">
    <source>
        <dbReference type="ARBA" id="ARBA00004245"/>
    </source>
</evidence>
<keyword evidence="5" id="KW-0677">Repeat</keyword>
<keyword evidence="8" id="KW-0505">Motor protein</keyword>
<feature type="domain" description="DUF7779" evidence="11">
    <location>
        <begin position="310"/>
        <end position="381"/>
    </location>
</feature>
<evidence type="ECO:0000256" key="2">
    <source>
        <dbReference type="ARBA" id="ARBA00009622"/>
    </source>
</evidence>
<comment type="similarity">
    <text evidence="2">Belongs to the kinesin light chain family.</text>
</comment>
<dbReference type="PRINTS" id="PR00381">
    <property type="entry name" value="KINESINLIGHT"/>
</dbReference>
<dbReference type="InterPro" id="IPR002151">
    <property type="entry name" value="Kinesin_light"/>
</dbReference>
<evidence type="ECO:0000256" key="10">
    <source>
        <dbReference type="SAM" id="MobiDB-lite"/>
    </source>
</evidence>
<evidence type="ECO:0000256" key="3">
    <source>
        <dbReference type="ARBA" id="ARBA00022490"/>
    </source>
</evidence>
<comment type="subcellular location">
    <subcellularLocation>
        <location evidence="1">Cytoplasm</location>
        <location evidence="1">Cytoskeleton</location>
    </subcellularLocation>
</comment>
<evidence type="ECO:0000256" key="4">
    <source>
        <dbReference type="ARBA" id="ARBA00022701"/>
    </source>
</evidence>
<dbReference type="InterPro" id="IPR019734">
    <property type="entry name" value="TPR_rpt"/>
</dbReference>
<dbReference type="PANTHER" id="PTHR45783:SF3">
    <property type="entry name" value="KINESIN LIGHT CHAIN"/>
    <property type="match status" value="1"/>
</dbReference>
<keyword evidence="3" id="KW-0963">Cytoplasm</keyword>
<proteinExistence type="inferred from homology"/>
<dbReference type="Pfam" id="PF13374">
    <property type="entry name" value="TPR_10"/>
    <property type="match status" value="3"/>
</dbReference>
<dbReference type="InterPro" id="IPR011990">
    <property type="entry name" value="TPR-like_helical_dom_sf"/>
</dbReference>
<comment type="caution">
    <text evidence="12">The sequence shown here is derived from an EMBL/GenBank/DDBJ whole genome shotgun (WGS) entry which is preliminary data.</text>
</comment>
<dbReference type="PANTHER" id="PTHR45783">
    <property type="entry name" value="KINESIN LIGHT CHAIN"/>
    <property type="match status" value="1"/>
</dbReference>
<evidence type="ECO:0000256" key="9">
    <source>
        <dbReference type="ARBA" id="ARBA00023212"/>
    </source>
</evidence>
<dbReference type="Pfam" id="PF13424">
    <property type="entry name" value="TPR_12"/>
    <property type="match status" value="3"/>
</dbReference>
<accession>A0ABR9KQ88</accession>
<protein>
    <submittedName>
        <fullName evidence="12">Tetratricopeptide (TPR) repeat protein</fullName>
    </submittedName>
</protein>
<keyword evidence="9" id="KW-0206">Cytoskeleton</keyword>
<dbReference type="Gene3D" id="1.25.40.10">
    <property type="entry name" value="Tetratricopeptide repeat domain"/>
    <property type="match status" value="3"/>
</dbReference>
<evidence type="ECO:0000256" key="7">
    <source>
        <dbReference type="ARBA" id="ARBA00023054"/>
    </source>
</evidence>
<keyword evidence="13" id="KW-1185">Reference proteome</keyword>
<dbReference type="InterPro" id="IPR027417">
    <property type="entry name" value="P-loop_NTPase"/>
</dbReference>
<evidence type="ECO:0000313" key="12">
    <source>
        <dbReference type="EMBL" id="MBE1564190.1"/>
    </source>
</evidence>
<keyword evidence="4" id="KW-0493">Microtubule</keyword>
<dbReference type="Proteomes" id="UP000661607">
    <property type="component" value="Unassembled WGS sequence"/>
</dbReference>
<feature type="region of interest" description="Disordered" evidence="10">
    <location>
        <begin position="1"/>
        <end position="33"/>
    </location>
</feature>
<organism evidence="12 13">
    <name type="scientific">Nonomuraea africana</name>
    <dbReference type="NCBI Taxonomy" id="46171"/>
    <lineage>
        <taxon>Bacteria</taxon>
        <taxon>Bacillati</taxon>
        <taxon>Actinomycetota</taxon>
        <taxon>Actinomycetes</taxon>
        <taxon>Streptosporangiales</taxon>
        <taxon>Streptosporangiaceae</taxon>
        <taxon>Nonomuraea</taxon>
    </lineage>
</organism>
<feature type="compositionally biased region" description="Polar residues" evidence="10">
    <location>
        <begin position="1"/>
        <end position="12"/>
    </location>
</feature>
<evidence type="ECO:0000256" key="8">
    <source>
        <dbReference type="ARBA" id="ARBA00023175"/>
    </source>
</evidence>